<dbReference type="InterPro" id="IPR003953">
    <property type="entry name" value="FAD-dep_OxRdtase_2_FAD-bd"/>
</dbReference>
<accession>A0A2J6SBA0</accession>
<comment type="similarity">
    <text evidence="1">Belongs to the paxM FAD-dependent monooxygenase family.</text>
</comment>
<gene>
    <name evidence="9" type="ORF">L207DRAFT_446800</name>
</gene>
<dbReference type="Pfam" id="PF01494">
    <property type="entry name" value="FAD_binding_3"/>
    <property type="match status" value="1"/>
</dbReference>
<evidence type="ECO:0000256" key="6">
    <source>
        <dbReference type="SAM" id="Phobius"/>
    </source>
</evidence>
<feature type="domain" description="FAD-binding" evidence="8">
    <location>
        <begin position="117"/>
        <end position="350"/>
    </location>
</feature>
<evidence type="ECO:0000256" key="4">
    <source>
        <dbReference type="ARBA" id="ARBA00023002"/>
    </source>
</evidence>
<evidence type="ECO:0000259" key="8">
    <source>
        <dbReference type="Pfam" id="PF01494"/>
    </source>
</evidence>
<protein>
    <submittedName>
        <fullName evidence="9">Monooxygenase</fullName>
    </submittedName>
</protein>
<evidence type="ECO:0000259" key="7">
    <source>
        <dbReference type="Pfam" id="PF00890"/>
    </source>
</evidence>
<dbReference type="AlphaFoldDB" id="A0A2J6SBA0"/>
<keyword evidence="6" id="KW-1133">Transmembrane helix</keyword>
<dbReference type="InterPro" id="IPR050493">
    <property type="entry name" value="FAD-dep_Monooxygenase_BioMet"/>
</dbReference>
<dbReference type="STRING" id="1149755.A0A2J6SBA0"/>
<dbReference type="Proteomes" id="UP000235786">
    <property type="component" value="Unassembled WGS sequence"/>
</dbReference>
<keyword evidence="6" id="KW-0812">Transmembrane</keyword>
<evidence type="ECO:0000313" key="10">
    <source>
        <dbReference type="Proteomes" id="UP000235786"/>
    </source>
</evidence>
<keyword evidence="2" id="KW-0285">Flavoprotein</keyword>
<feature type="transmembrane region" description="Helical" evidence="6">
    <location>
        <begin position="21"/>
        <end position="38"/>
    </location>
</feature>
<dbReference type="GO" id="GO:0004497">
    <property type="term" value="F:monooxygenase activity"/>
    <property type="evidence" value="ECO:0007669"/>
    <property type="project" value="UniProtKB-KW"/>
</dbReference>
<feature type="domain" description="FAD-dependent oxidoreductase 2 FAD-binding" evidence="7">
    <location>
        <begin position="20"/>
        <end position="55"/>
    </location>
</feature>
<dbReference type="PANTHER" id="PTHR13789">
    <property type="entry name" value="MONOOXYGENASE"/>
    <property type="match status" value="1"/>
</dbReference>
<evidence type="ECO:0000256" key="3">
    <source>
        <dbReference type="ARBA" id="ARBA00022827"/>
    </source>
</evidence>
<keyword evidence="4" id="KW-0560">Oxidoreductase</keyword>
<dbReference type="GO" id="GO:0071949">
    <property type="term" value="F:FAD binding"/>
    <property type="evidence" value="ECO:0007669"/>
    <property type="project" value="InterPro"/>
</dbReference>
<sequence>MPSRLNQATEMTRESPSGIDVLVVGAGLGGLFAAIELYRQGHNVRMIESKPKVEGFGDFVGIAPSATKQFKKWPGMMETYLDIVYRPCMSLFKHDGELLGGPFSIKEGVDDLPTPVSRPKLIGALYEYATSLGISVTFGKRVVDYYEILEANKAGVITQSGERFEADLVISADGVGSLSWKTVSGEISKPKSSGFSVYRVAYPSKTAFENPVVKKTFALQDDGDDVCHLYLGKNSHGIVLVSPEITTWMLTHKDDGTSAESWNRRLDAEEVIQGLDKSVKWAESFLAVMSQTPPQSVVDYKLMWRNPNPKWASDGGLILQIGDSAHSFLPTSANGATQAMEDGISIAACLRLAGKNNVSLATRIHTALRFERVACAQRSGFKNREKWHHTDFEEAKRHPEKLTMQVGRWINLHDPEAYVYDNYRQCLNHIVSGAPFQNTNIPPGYTYESWTIDELLQAADEERETVDAGDWS</sequence>
<evidence type="ECO:0000256" key="1">
    <source>
        <dbReference type="ARBA" id="ARBA00007992"/>
    </source>
</evidence>
<keyword evidence="3" id="KW-0274">FAD</keyword>
<dbReference type="Gene3D" id="3.50.50.60">
    <property type="entry name" value="FAD/NAD(P)-binding domain"/>
    <property type="match status" value="1"/>
</dbReference>
<dbReference type="Pfam" id="PF00890">
    <property type="entry name" value="FAD_binding_2"/>
    <property type="match status" value="1"/>
</dbReference>
<proteinExistence type="inferred from homology"/>
<evidence type="ECO:0000313" key="9">
    <source>
        <dbReference type="EMBL" id="PMD48036.1"/>
    </source>
</evidence>
<dbReference type="InterPro" id="IPR002938">
    <property type="entry name" value="FAD-bd"/>
</dbReference>
<evidence type="ECO:0000256" key="2">
    <source>
        <dbReference type="ARBA" id="ARBA00022630"/>
    </source>
</evidence>
<feature type="non-terminal residue" evidence="9">
    <location>
        <position position="472"/>
    </location>
</feature>
<organism evidence="9 10">
    <name type="scientific">Hyaloscypha variabilis (strain UAMH 11265 / GT02V1 / F)</name>
    <name type="common">Meliniomyces variabilis</name>
    <dbReference type="NCBI Taxonomy" id="1149755"/>
    <lineage>
        <taxon>Eukaryota</taxon>
        <taxon>Fungi</taxon>
        <taxon>Dikarya</taxon>
        <taxon>Ascomycota</taxon>
        <taxon>Pezizomycotina</taxon>
        <taxon>Leotiomycetes</taxon>
        <taxon>Helotiales</taxon>
        <taxon>Hyaloscyphaceae</taxon>
        <taxon>Hyaloscypha</taxon>
        <taxon>Hyaloscypha variabilis</taxon>
    </lineage>
</organism>
<dbReference type="EMBL" id="KZ613937">
    <property type="protein sequence ID" value="PMD48036.1"/>
    <property type="molecule type" value="Genomic_DNA"/>
</dbReference>
<keyword evidence="6" id="KW-0472">Membrane</keyword>
<dbReference type="PRINTS" id="PR00420">
    <property type="entry name" value="RNGMNOXGNASE"/>
</dbReference>
<dbReference type="SUPFAM" id="SSF51905">
    <property type="entry name" value="FAD/NAD(P)-binding domain"/>
    <property type="match status" value="1"/>
</dbReference>
<dbReference type="PANTHER" id="PTHR13789:SF236">
    <property type="entry name" value="MONOOXYGENASE, PUTATIVE (AFU_ORTHOLOGUE AFUA_6G12060)-RELATED"/>
    <property type="match status" value="1"/>
</dbReference>
<evidence type="ECO:0000256" key="5">
    <source>
        <dbReference type="ARBA" id="ARBA00023033"/>
    </source>
</evidence>
<name>A0A2J6SBA0_HYAVF</name>
<dbReference type="OrthoDB" id="16820at2759"/>
<dbReference type="InterPro" id="IPR036188">
    <property type="entry name" value="FAD/NAD-bd_sf"/>
</dbReference>
<keyword evidence="10" id="KW-1185">Reference proteome</keyword>
<keyword evidence="5 9" id="KW-0503">Monooxygenase</keyword>
<reference evidence="9 10" key="1">
    <citation type="submission" date="2016-04" db="EMBL/GenBank/DDBJ databases">
        <title>A degradative enzymes factory behind the ericoid mycorrhizal symbiosis.</title>
        <authorList>
            <consortium name="DOE Joint Genome Institute"/>
            <person name="Martino E."/>
            <person name="Morin E."/>
            <person name="Grelet G."/>
            <person name="Kuo A."/>
            <person name="Kohler A."/>
            <person name="Daghino S."/>
            <person name="Barry K."/>
            <person name="Choi C."/>
            <person name="Cichocki N."/>
            <person name="Clum A."/>
            <person name="Copeland A."/>
            <person name="Hainaut M."/>
            <person name="Haridas S."/>
            <person name="Labutti K."/>
            <person name="Lindquist E."/>
            <person name="Lipzen A."/>
            <person name="Khouja H.-R."/>
            <person name="Murat C."/>
            <person name="Ohm R."/>
            <person name="Olson A."/>
            <person name="Spatafora J."/>
            <person name="Veneault-Fourrey C."/>
            <person name="Henrissat B."/>
            <person name="Grigoriev I."/>
            <person name="Martin F."/>
            <person name="Perotto S."/>
        </authorList>
    </citation>
    <scope>NUCLEOTIDE SEQUENCE [LARGE SCALE GENOMIC DNA]</scope>
    <source>
        <strain evidence="9 10">F</strain>
    </source>
</reference>